<dbReference type="InterPro" id="IPR001680">
    <property type="entry name" value="WD40_rpt"/>
</dbReference>
<dbReference type="GO" id="GO:0000209">
    <property type="term" value="P:protein polyubiquitination"/>
    <property type="evidence" value="ECO:0007669"/>
    <property type="project" value="TreeGrafter"/>
</dbReference>
<evidence type="ECO:0000256" key="1">
    <source>
        <dbReference type="ARBA" id="ARBA00022786"/>
    </source>
</evidence>
<organism evidence="3 4">
    <name type="scientific">Cherax quadricarinatus</name>
    <name type="common">Australian red claw crayfish</name>
    <dbReference type="NCBI Taxonomy" id="27406"/>
    <lineage>
        <taxon>Eukaryota</taxon>
        <taxon>Metazoa</taxon>
        <taxon>Ecdysozoa</taxon>
        <taxon>Arthropoda</taxon>
        <taxon>Crustacea</taxon>
        <taxon>Multicrustacea</taxon>
        <taxon>Malacostraca</taxon>
        <taxon>Eumalacostraca</taxon>
        <taxon>Eucarida</taxon>
        <taxon>Decapoda</taxon>
        <taxon>Pleocyemata</taxon>
        <taxon>Astacidea</taxon>
        <taxon>Parastacoidea</taxon>
        <taxon>Parastacidae</taxon>
        <taxon>Cherax</taxon>
    </lineage>
</organism>
<dbReference type="AlphaFoldDB" id="A0AAW0VX45"/>
<name>A0AAW0VX45_CHEQU</name>
<dbReference type="SMART" id="SM00320">
    <property type="entry name" value="WD40"/>
    <property type="match status" value="2"/>
</dbReference>
<comment type="caution">
    <text evidence="3">The sequence shown here is derived from an EMBL/GenBank/DDBJ whole genome shotgun (WGS) entry which is preliminary data.</text>
</comment>
<feature type="repeat" description="WD" evidence="2">
    <location>
        <begin position="153"/>
        <end position="184"/>
    </location>
</feature>
<dbReference type="EMBL" id="JARKIK010000098">
    <property type="protein sequence ID" value="KAK8721685.1"/>
    <property type="molecule type" value="Genomic_DNA"/>
</dbReference>
<protein>
    <submittedName>
        <fullName evidence="3">Uncharacterized protein</fullName>
    </submittedName>
</protein>
<evidence type="ECO:0000313" key="3">
    <source>
        <dbReference type="EMBL" id="KAK8721689.1"/>
    </source>
</evidence>
<keyword evidence="4" id="KW-1185">Reference proteome</keyword>
<gene>
    <name evidence="3" type="ORF">OTU49_012509</name>
</gene>
<dbReference type="InterPro" id="IPR036322">
    <property type="entry name" value="WD40_repeat_dom_sf"/>
</dbReference>
<dbReference type="SUPFAM" id="SSF50978">
    <property type="entry name" value="WD40 repeat-like"/>
    <property type="match status" value="1"/>
</dbReference>
<dbReference type="PANTHER" id="PTHR15622:SF2">
    <property type="entry name" value="U4_U6 SMALL NUCLEAR RIBONUCLEOPROTEIN PRP4"/>
    <property type="match status" value="1"/>
</dbReference>
<keyword evidence="2" id="KW-0853">WD repeat</keyword>
<sequence length="206" mass="22920">MAPGRMLEHLLRSTGEARVIGELITGRDGNNYSPGGESWKCAFAPDESRFAWSCGFRKVVILPWNRYKNCLQSEHNADQEGYEVFAEKVSIDAGFPVTSLAFGTGTPEQDLVPVKREYWTRFDFSKDLILATGHSNGRIRIWDPYTGKLLLELTDHMKPVTDLAFAPDGSLRLVSASKDSTVKVAPGWDRRPPGHLTLVLKPCLAV</sequence>
<reference evidence="3" key="2">
    <citation type="submission" date="2024-01" db="EMBL/GenBank/DDBJ databases">
        <authorList>
            <person name="He J."/>
            <person name="Wang M."/>
            <person name="Zheng J."/>
            <person name="Liu Z."/>
        </authorList>
    </citation>
    <scope>NUCLEOTIDE SEQUENCE</scope>
    <source>
        <strain evidence="3">ZL_2023a</strain>
        <tissue evidence="3">Muscle</tissue>
    </source>
</reference>
<dbReference type="EMBL" id="JARKIK010000098">
    <property type="protein sequence ID" value="KAK8721689.1"/>
    <property type="molecule type" value="Genomic_DNA"/>
</dbReference>
<dbReference type="InterPro" id="IPR015943">
    <property type="entry name" value="WD40/YVTN_repeat-like_dom_sf"/>
</dbReference>
<dbReference type="PROSITE" id="PS50082">
    <property type="entry name" value="WD_REPEATS_2"/>
    <property type="match status" value="1"/>
</dbReference>
<dbReference type="Gene3D" id="2.130.10.10">
    <property type="entry name" value="YVTN repeat-like/Quinoprotein amine dehydrogenase"/>
    <property type="match status" value="1"/>
</dbReference>
<dbReference type="PANTHER" id="PTHR15622">
    <property type="entry name" value="WD40 REPEAT PROTEIN"/>
    <property type="match status" value="1"/>
</dbReference>
<evidence type="ECO:0000256" key="2">
    <source>
        <dbReference type="PROSITE-ProRule" id="PRU00221"/>
    </source>
</evidence>
<dbReference type="Pfam" id="PF00400">
    <property type="entry name" value="WD40"/>
    <property type="match status" value="1"/>
</dbReference>
<evidence type="ECO:0000313" key="4">
    <source>
        <dbReference type="Proteomes" id="UP001445076"/>
    </source>
</evidence>
<proteinExistence type="predicted"/>
<dbReference type="InterPro" id="IPR051983">
    <property type="entry name" value="WSB_SOCS-box_domain"/>
</dbReference>
<keyword evidence="1" id="KW-0833">Ubl conjugation pathway</keyword>
<reference evidence="3 4" key="1">
    <citation type="journal article" date="2024" name="BMC Genomics">
        <title>Genome assembly of redclaw crayfish (Cherax quadricarinatus) provides insights into its immune adaptation and hypoxia tolerance.</title>
        <authorList>
            <person name="Liu Z."/>
            <person name="Zheng J."/>
            <person name="Li H."/>
            <person name="Fang K."/>
            <person name="Wang S."/>
            <person name="He J."/>
            <person name="Zhou D."/>
            <person name="Weng S."/>
            <person name="Chi M."/>
            <person name="Gu Z."/>
            <person name="He J."/>
            <person name="Li F."/>
            <person name="Wang M."/>
        </authorList>
    </citation>
    <scope>NUCLEOTIDE SEQUENCE [LARGE SCALE GENOMIC DNA]</scope>
    <source>
        <strain evidence="3">ZL_2023a</strain>
    </source>
</reference>
<dbReference type="Proteomes" id="UP001445076">
    <property type="component" value="Unassembled WGS sequence"/>
</dbReference>
<accession>A0AAW0VX45</accession>